<dbReference type="OrthoDB" id="6553087at2"/>
<dbReference type="EMBL" id="CP034852">
    <property type="protein sequence ID" value="QCI26969.1"/>
    <property type="molecule type" value="Genomic_DNA"/>
</dbReference>
<keyword evidence="2" id="KW-1185">Reference proteome</keyword>
<reference evidence="1 2" key="1">
    <citation type="submission" date="2018-12" db="EMBL/GenBank/DDBJ databases">
        <authorList>
            <person name="Chong R.A."/>
        </authorList>
    </citation>
    <scope>NUCLEOTIDE SEQUENCE [LARGE SCALE GENOMIC DNA]</scope>
    <source>
        <strain evidence="1 2">Tca</strain>
    </source>
</reference>
<evidence type="ECO:0000313" key="1">
    <source>
        <dbReference type="EMBL" id="QCI26969.1"/>
    </source>
</evidence>
<dbReference type="AlphaFoldDB" id="A0A4D6YC96"/>
<organism evidence="1 2">
    <name type="scientific">Buchnera aphidicola</name>
    <name type="common">Thelaxes californica</name>
    <dbReference type="NCBI Taxonomy" id="1315998"/>
    <lineage>
        <taxon>Bacteria</taxon>
        <taxon>Pseudomonadati</taxon>
        <taxon>Pseudomonadota</taxon>
        <taxon>Gammaproteobacteria</taxon>
        <taxon>Enterobacterales</taxon>
        <taxon>Erwiniaceae</taxon>
        <taxon>Buchnera</taxon>
    </lineage>
</organism>
<reference evidence="1 2" key="2">
    <citation type="submission" date="2019-05" db="EMBL/GenBank/DDBJ databases">
        <title>Genome evolution of the obligate endosymbiont Buchnera aphidicola.</title>
        <authorList>
            <person name="Moran N.A."/>
        </authorList>
    </citation>
    <scope>NUCLEOTIDE SEQUENCE [LARGE SCALE GENOMIC DNA]</scope>
    <source>
        <strain evidence="1 2">Tca</strain>
    </source>
</reference>
<gene>
    <name evidence="1" type="ORF">D9V80_02330</name>
</gene>
<sequence>MTSFTSLPNDISKLDFSNIEKTYYDFEIIKNEFKDSLIPPDNAVSNNIHDTAKNSTVIALFPKEKSVVYSKRIPKINHNIDLNKIEIQSNNQYCEKENDKLKNIVPINSVDPSYPLKIRALEHSRHNAWTLSDIVESYHKNKNPRKKYDTTPLVNSLQSKSFLSFDIIHLKKNNVFPNLHKRKDSSITNSNNLKRIKVVQKNVNKNTVDTNIFTNITNSINNLFIDFIQKNTNADSFFSSMSLINNNSAPIKALSLLQHSFDDLGKEYHNSDYSHLQVPQKKYSNVQFDSRRDFIKNIISNLNKYNDNEIASDHPHNVIIWHSLNHLQSDHSVHDLKRAYQDTYEILNKTMQVHDTFLSNFENEYFQINGKDMNSSKIQNFTKDFMQTVPDLELQQLISVYANQNLFNHAYLSIFLDNPELLDFLPKHPVFHYKIDIIDPQTIKIVGVNTGILEKKYSNNQLKTVLFGVKTNVIVSKNDAPKIEYSYFIK</sequence>
<proteinExistence type="predicted"/>
<dbReference type="RefSeq" id="WP_158353850.1">
    <property type="nucleotide sequence ID" value="NZ_CP034852.1"/>
</dbReference>
<protein>
    <submittedName>
        <fullName evidence="1">Uncharacterized protein</fullName>
    </submittedName>
</protein>
<evidence type="ECO:0000313" key="2">
    <source>
        <dbReference type="Proteomes" id="UP000298782"/>
    </source>
</evidence>
<dbReference type="Proteomes" id="UP000298782">
    <property type="component" value="Chromosome"/>
</dbReference>
<accession>A0A4D6YC96</accession>
<name>A0A4D6YC96_9GAMM</name>